<keyword evidence="4" id="KW-0540">Nuclease</keyword>
<protein>
    <recommendedName>
        <fullName evidence="11">Type I restriction enzyme endonuclease subunit</fullName>
        <shortName evidence="11">R protein</shortName>
        <ecNumber evidence="11">3.1.21.3</ecNumber>
    </recommendedName>
    <alternativeName>
        <fullName evidence="11">Type-1 restriction enzyme R protein</fullName>
    </alternativeName>
</protein>
<dbReference type="PROSITE" id="PS51192">
    <property type="entry name" value="HELICASE_ATP_BIND_1"/>
    <property type="match status" value="1"/>
</dbReference>
<evidence type="ECO:0000256" key="6">
    <source>
        <dbReference type="ARBA" id="ARBA00022747"/>
    </source>
</evidence>
<evidence type="ECO:0000256" key="5">
    <source>
        <dbReference type="ARBA" id="ARBA00022741"/>
    </source>
</evidence>
<dbReference type="Gene3D" id="3.90.1570.50">
    <property type="match status" value="1"/>
</dbReference>
<dbReference type="EC" id="3.1.21.3" evidence="11"/>
<dbReference type="InterPro" id="IPR004473">
    <property type="entry name" value="Restrct_endonuc_typeI_HsdR"/>
</dbReference>
<feature type="domain" description="Helicase ATP-binding" evidence="12">
    <location>
        <begin position="254"/>
        <end position="400"/>
    </location>
</feature>
<dbReference type="PANTHER" id="PTHR30195">
    <property type="entry name" value="TYPE I SITE-SPECIFIC DEOXYRIBONUCLEASE PROTEIN SUBUNIT M AND R"/>
    <property type="match status" value="1"/>
</dbReference>
<comment type="subunit">
    <text evidence="3 11">The type I restriction/modification system is composed of three polypeptides R, M and S.</text>
</comment>
<dbReference type="InterPro" id="IPR055180">
    <property type="entry name" value="HsdR_RecA-like_helicase_dom_2"/>
</dbReference>
<evidence type="ECO:0000313" key="13">
    <source>
        <dbReference type="EMBL" id="BAT22881.1"/>
    </source>
</evidence>
<evidence type="ECO:0000256" key="2">
    <source>
        <dbReference type="ARBA" id="ARBA00008598"/>
    </source>
</evidence>
<dbReference type="GO" id="GO:0005524">
    <property type="term" value="F:ATP binding"/>
    <property type="evidence" value="ECO:0007669"/>
    <property type="project" value="UniProtKB-KW"/>
</dbReference>
<dbReference type="REBASE" id="132263">
    <property type="entry name" value="ShoTFGORFAP"/>
</dbReference>
<keyword evidence="9 11" id="KW-0067">ATP-binding</keyword>
<comment type="catalytic activity">
    <reaction evidence="1 11">
        <text>Endonucleolytic cleavage of DNA to give random double-stranded fragments with terminal 5'-phosphates, ATP is simultaneously hydrolyzed.</text>
        <dbReference type="EC" id="3.1.21.3"/>
    </reaction>
</comment>
<keyword evidence="7" id="KW-0255">Endonuclease</keyword>
<dbReference type="Pfam" id="PF18766">
    <property type="entry name" value="SWI2_SNF2"/>
    <property type="match status" value="1"/>
</dbReference>
<sequence length="930" mass="109822">MAYQSEYALENEVLQQLESLGYERVNIHNVEQLHNNFRTIINERHKDKLNGKPLTDREFERLMTGINGKSVFDSAMQLRDSYVLKRDDDTDLYLNFMNLKQWCQNKFQVTNQISVKDKYKSRYDVTILINGLPLVQIELKRSGVAITEAFNQIERYRRQNYTGLFRYIQLFVVSNKMETRYYANSDREIFKGQMFYWSNEQNERINYLKDFIEDFLEPCHIAKMISRYMVVNETDKILMALRPYQVYAVEAILNRALETNNNGYIWHTTGSGKTLTSFKASQLLSQEENIKKVIFLVDRKDLDNQTLAEFNKFQEDSVDFTDNTRKLLKQLADPTLPLIVTTIQKMANAVKSNHSVMESYKQDKVIFIIDECHRTQFGDMHRLIKQHFENAQYFGFTGTPRFEENKSQDGRATADIFDKCLHHYLIKDAIRDHNVLGFSVEYNQTFNSHDDLDEEYISKINTSEIWMADERIEAVCRHLISNYHKKTDNGNYTSMFAVQSIPMAIKYYDTFQRLKTEGVHDLNVATIFTYQANEDTQENDNHVHSREVLDRIMNDYNQTFKTNYNMDNFEGYFSDVSKRMKEVVRDDKIDILIVVNMFLTGFDSKKLNTLYVDKNLKHHDLIQAYSRTNRVEKERKPYGNIVCYRDLKKQTDEAIEIFSQTDNTDTVLSLSYEEYLENFKDILQDVFQLAPTPLDVDKLEAEDLKKEFVISFRELSNTLIKLKTFDEFQFTKNELGIAEQTYEDYKGKYLNIYEEVIRWKKVDDEEAVSVLNDIDFQVELMRNDLINVKYIMDLIGQINLSDAKARDEKRHQIHKLLDKADDQQLRLKADLIRSFLDKVVPSLKEDSDINEAYYEFEDKEKTKEIDAFAEQKAFSAMLLNEAVNEYEYSGNIDRKSIGQNISEPFMKRKRKTDQIIQFIEDTVEKYGMIE</sequence>
<proteinExistence type="inferred from homology"/>
<dbReference type="GO" id="GO:0009307">
    <property type="term" value="P:DNA restriction-modification system"/>
    <property type="evidence" value="ECO:0007669"/>
    <property type="project" value="UniProtKB-KW"/>
</dbReference>
<keyword evidence="6 11" id="KW-0680">Restriction system</keyword>
<dbReference type="InterPro" id="IPR051268">
    <property type="entry name" value="Type-I_R_enzyme_R_subunit"/>
</dbReference>
<reference evidence="13" key="2">
    <citation type="journal article" date="2015" name="PLoS ONE">
        <title>Skin Commensal Staphylococci May Act as Reservoir for Fusidic Acid Resistance Genes.</title>
        <authorList>
            <person name="Hung W.-C."/>
            <person name="Chen H.-J."/>
            <person name="Lin Y.-T."/>
            <person name="Tsai J.-C."/>
            <person name="Chen C.-W."/>
            <person name="Lu H.-H."/>
            <person name="Tseng S.-P."/>
            <person name="Jheng Y.-Y."/>
            <person name="Leong K.H."/>
            <person name="Teng L.-J."/>
        </authorList>
    </citation>
    <scope>NUCLEOTIDE SEQUENCE</scope>
    <source>
        <strain evidence="13">TFGsh1</strain>
    </source>
</reference>
<dbReference type="Pfam" id="PF12008">
    <property type="entry name" value="EcoR124_C"/>
    <property type="match status" value="1"/>
</dbReference>
<evidence type="ECO:0000256" key="11">
    <source>
        <dbReference type="RuleBase" id="RU364115"/>
    </source>
</evidence>
<evidence type="ECO:0000256" key="1">
    <source>
        <dbReference type="ARBA" id="ARBA00000851"/>
    </source>
</evidence>
<reference evidence="13" key="1">
    <citation type="submission" date="2014-04" db="EMBL/GenBank/DDBJ databases">
        <authorList>
            <person name="Xu Y.W."/>
            <person name="Yang Q."/>
        </authorList>
    </citation>
    <scope>NUCLEOTIDE SEQUENCE</scope>
    <source>
        <strain evidence="13">TFGsh1</strain>
    </source>
</reference>
<dbReference type="InterPro" id="IPR040980">
    <property type="entry name" value="SWI2_SNF2"/>
</dbReference>
<evidence type="ECO:0000256" key="7">
    <source>
        <dbReference type="ARBA" id="ARBA00022759"/>
    </source>
</evidence>
<keyword evidence="5 11" id="KW-0547">Nucleotide-binding</keyword>
<dbReference type="CDD" id="cd18800">
    <property type="entry name" value="SF2_C_EcoR124I-like"/>
    <property type="match status" value="1"/>
</dbReference>
<evidence type="ECO:0000256" key="8">
    <source>
        <dbReference type="ARBA" id="ARBA00022801"/>
    </source>
</evidence>
<dbReference type="InterPro" id="IPR027417">
    <property type="entry name" value="P-loop_NTPase"/>
</dbReference>
<evidence type="ECO:0000259" key="12">
    <source>
        <dbReference type="PROSITE" id="PS51192"/>
    </source>
</evidence>
<evidence type="ECO:0000256" key="3">
    <source>
        <dbReference type="ARBA" id="ARBA00011296"/>
    </source>
</evidence>
<evidence type="ECO:0000256" key="4">
    <source>
        <dbReference type="ARBA" id="ARBA00022722"/>
    </source>
</evidence>
<dbReference type="Pfam" id="PF22679">
    <property type="entry name" value="T1R_D3-like"/>
    <property type="match status" value="1"/>
</dbReference>
<dbReference type="AlphaFoldDB" id="A0A0N7KW18"/>
<dbReference type="SUPFAM" id="SSF52540">
    <property type="entry name" value="P-loop containing nucleoside triphosphate hydrolases"/>
    <property type="match status" value="2"/>
</dbReference>
<dbReference type="CDD" id="cd18030">
    <property type="entry name" value="DEXHc_RE_I_HsdR"/>
    <property type="match status" value="1"/>
</dbReference>
<dbReference type="Gene3D" id="3.40.50.300">
    <property type="entry name" value="P-loop containing nucleotide triphosphate hydrolases"/>
    <property type="match status" value="2"/>
</dbReference>
<organism evidence="13">
    <name type="scientific">Staphylococcus hominis subsp. hominis</name>
    <dbReference type="NCBI Taxonomy" id="145391"/>
    <lineage>
        <taxon>Bacteria</taxon>
        <taxon>Bacillati</taxon>
        <taxon>Bacillota</taxon>
        <taxon>Bacilli</taxon>
        <taxon>Bacillales</taxon>
        <taxon>Staphylococcaceae</taxon>
        <taxon>Staphylococcus</taxon>
    </lineage>
</organism>
<dbReference type="InterPro" id="IPR014001">
    <property type="entry name" value="Helicase_ATP-bd"/>
</dbReference>
<dbReference type="GO" id="GO:0009035">
    <property type="term" value="F:type I site-specific deoxyribonuclease activity"/>
    <property type="evidence" value="ECO:0007669"/>
    <property type="project" value="UniProtKB-EC"/>
</dbReference>
<dbReference type="SMART" id="SM00487">
    <property type="entry name" value="DEXDc"/>
    <property type="match status" value="1"/>
</dbReference>
<evidence type="ECO:0000256" key="10">
    <source>
        <dbReference type="ARBA" id="ARBA00023125"/>
    </source>
</evidence>
<accession>A0A0N7KW18</accession>
<comment type="function">
    <text evidence="11">Subunit R is required for both nuclease and ATPase activities, but not for modification.</text>
</comment>
<dbReference type="InterPro" id="IPR022625">
    <property type="entry name" value="TypeI_RM_Rsu_C"/>
</dbReference>
<dbReference type="NCBIfam" id="TIGR00348">
    <property type="entry name" value="hsdR"/>
    <property type="match status" value="1"/>
</dbReference>
<dbReference type="CDD" id="cd22332">
    <property type="entry name" value="HsdR_N"/>
    <property type="match status" value="1"/>
</dbReference>
<gene>
    <name evidence="13" type="primary">hsdR</name>
</gene>
<dbReference type="PANTHER" id="PTHR30195:SF16">
    <property type="entry name" value="TYPE I RESTRICTION ENZYME ENDONUCLEASE SUBUNIT"/>
    <property type="match status" value="1"/>
</dbReference>
<dbReference type="GO" id="GO:0003677">
    <property type="term" value="F:DNA binding"/>
    <property type="evidence" value="ECO:0007669"/>
    <property type="project" value="UniProtKB-KW"/>
</dbReference>
<evidence type="ECO:0000256" key="9">
    <source>
        <dbReference type="ARBA" id="ARBA00022840"/>
    </source>
</evidence>
<dbReference type="InterPro" id="IPR007409">
    <property type="entry name" value="Restrct_endonuc_type1_HsdR_N"/>
</dbReference>
<dbReference type="Gene3D" id="1.20.58.910">
    <property type="match status" value="1"/>
</dbReference>
<name>A0A0N7KW18_STAHO</name>
<dbReference type="EMBL" id="AB930126">
    <property type="protein sequence ID" value="BAT22881.1"/>
    <property type="molecule type" value="Genomic_DNA"/>
</dbReference>
<comment type="similarity">
    <text evidence="2 11">Belongs to the HsdR family.</text>
</comment>
<keyword evidence="10 11" id="KW-0238">DNA-binding</keyword>
<dbReference type="Pfam" id="PF04313">
    <property type="entry name" value="HSDR_N"/>
    <property type="match status" value="1"/>
</dbReference>
<keyword evidence="8 11" id="KW-0378">Hydrolase</keyword>